<evidence type="ECO:0000313" key="4">
    <source>
        <dbReference type="Proteomes" id="UP000663823"/>
    </source>
</evidence>
<sequence length="254" mass="29810">MISLPKGGQKGCKGPVICVPSEVQDTANILPRHPSKSAFIRLKLKRRLNYRGWYKYQMICPDRVRSALRILCEINENYKNIKIDDNDYDYFNWDDHLISNLNNDEHIFSSLKEKNKENNENEDEDEDVYGDEEDDERDPRKKFSIPTDTCLQSNIAEDYVDFEQDVISIAPAEKNRPASLLREKGLEAKAFPRLFPDGKNTYDQERERKIKFSTYANQRLFSADYRYASDPHYIFFLQYLNDIQHASSGMNLQL</sequence>
<evidence type="ECO:0000256" key="1">
    <source>
        <dbReference type="SAM" id="MobiDB-lite"/>
    </source>
</evidence>
<organism evidence="3 4">
    <name type="scientific">Rotaria sordida</name>
    <dbReference type="NCBI Taxonomy" id="392033"/>
    <lineage>
        <taxon>Eukaryota</taxon>
        <taxon>Metazoa</taxon>
        <taxon>Spiralia</taxon>
        <taxon>Gnathifera</taxon>
        <taxon>Rotifera</taxon>
        <taxon>Eurotatoria</taxon>
        <taxon>Bdelloidea</taxon>
        <taxon>Philodinida</taxon>
        <taxon>Philodinidae</taxon>
        <taxon>Rotaria</taxon>
    </lineage>
</organism>
<reference evidence="3" key="1">
    <citation type="submission" date="2021-02" db="EMBL/GenBank/DDBJ databases">
        <authorList>
            <person name="Nowell W R."/>
        </authorList>
    </citation>
    <scope>NUCLEOTIDE SEQUENCE</scope>
</reference>
<comment type="caution">
    <text evidence="3">The sequence shown here is derived from an EMBL/GenBank/DDBJ whole genome shotgun (WGS) entry which is preliminary data.</text>
</comment>
<feature type="non-terminal residue" evidence="3">
    <location>
        <position position="254"/>
    </location>
</feature>
<feature type="non-terminal residue" evidence="3">
    <location>
        <position position="1"/>
    </location>
</feature>
<evidence type="ECO:0000259" key="2">
    <source>
        <dbReference type="Pfam" id="PF20209"/>
    </source>
</evidence>
<feature type="compositionally biased region" description="Acidic residues" evidence="1">
    <location>
        <begin position="120"/>
        <end position="136"/>
    </location>
</feature>
<gene>
    <name evidence="3" type="ORF">OTI717_LOCUS39092</name>
</gene>
<evidence type="ECO:0000313" key="3">
    <source>
        <dbReference type="EMBL" id="CAF4213724.1"/>
    </source>
</evidence>
<name>A0A820BZ01_9BILA</name>
<dbReference type="AlphaFoldDB" id="A0A820BZ01"/>
<feature type="domain" description="DUF6570" evidence="2">
    <location>
        <begin position="6"/>
        <end position="86"/>
    </location>
</feature>
<proteinExistence type="predicted"/>
<dbReference type="Pfam" id="PF20209">
    <property type="entry name" value="DUF6570"/>
    <property type="match status" value="1"/>
</dbReference>
<feature type="region of interest" description="Disordered" evidence="1">
    <location>
        <begin position="112"/>
        <end position="143"/>
    </location>
</feature>
<protein>
    <recommendedName>
        <fullName evidence="2">DUF6570 domain-containing protein</fullName>
    </recommendedName>
</protein>
<dbReference type="Proteomes" id="UP000663823">
    <property type="component" value="Unassembled WGS sequence"/>
</dbReference>
<dbReference type="InterPro" id="IPR046700">
    <property type="entry name" value="DUF6570"/>
</dbReference>
<accession>A0A820BZ01</accession>
<dbReference type="EMBL" id="CAJOAX010023658">
    <property type="protein sequence ID" value="CAF4213724.1"/>
    <property type="molecule type" value="Genomic_DNA"/>
</dbReference>